<comment type="caution">
    <text evidence="2">The sequence shown here is derived from an EMBL/GenBank/DDBJ whole genome shotgun (WGS) entry which is preliminary data.</text>
</comment>
<proteinExistence type="predicted"/>
<feature type="signal peptide" evidence="1">
    <location>
        <begin position="1"/>
        <end position="27"/>
    </location>
</feature>
<organism evidence="2 3">
    <name type="scientific">Myxococcus llanfairpwllgwyngyllgogerychwyrndrobwllllantysiliogogogochensis</name>
    <dbReference type="NCBI Taxonomy" id="2590453"/>
    <lineage>
        <taxon>Bacteria</taxon>
        <taxon>Pseudomonadati</taxon>
        <taxon>Myxococcota</taxon>
        <taxon>Myxococcia</taxon>
        <taxon>Myxococcales</taxon>
        <taxon>Cystobacterineae</taxon>
        <taxon>Myxococcaceae</taxon>
        <taxon>Myxococcus</taxon>
    </lineage>
</organism>
<evidence type="ECO:0008006" key="4">
    <source>
        <dbReference type="Google" id="ProtNLM"/>
    </source>
</evidence>
<dbReference type="RefSeq" id="WP_141642381.1">
    <property type="nucleotide sequence ID" value="NZ_VIFM01000032.1"/>
</dbReference>
<evidence type="ECO:0000313" key="3">
    <source>
        <dbReference type="Proteomes" id="UP000315369"/>
    </source>
</evidence>
<dbReference type="Proteomes" id="UP000315369">
    <property type="component" value="Unassembled WGS sequence"/>
</dbReference>
<accession>A0A540X401</accession>
<protein>
    <recommendedName>
        <fullName evidence="4">Lipoprotein</fullName>
    </recommendedName>
</protein>
<evidence type="ECO:0000313" key="2">
    <source>
        <dbReference type="EMBL" id="TQF15973.1"/>
    </source>
</evidence>
<sequence length="175" mass="18016">MQHAKPPQSDWYHLGIAVALLSSGVAAAETVTLECAGTSALHYEPGLTNTPQQVSFTSKTTYGPYLGIPLEIASGTSQGFGSSINSGTFASTSFTHTTTWNDSTTSVITGSSVVSARPAGEKIIVANGVAVSGRFQGAQVVRTLTLLNTDLLGCFTPEVVSDVAGPVTPTVVKLL</sequence>
<dbReference type="OrthoDB" id="5519257at2"/>
<dbReference type="EMBL" id="VIFM01000032">
    <property type="protein sequence ID" value="TQF15973.1"/>
    <property type="molecule type" value="Genomic_DNA"/>
</dbReference>
<evidence type="ECO:0000256" key="1">
    <source>
        <dbReference type="SAM" id="SignalP"/>
    </source>
</evidence>
<name>A0A540X401_9BACT</name>
<gene>
    <name evidence="2" type="ORF">FJV41_10900</name>
</gene>
<reference evidence="2 3" key="1">
    <citation type="submission" date="2019-06" db="EMBL/GenBank/DDBJ databases">
        <authorList>
            <person name="Livingstone P."/>
            <person name="Whitworth D."/>
        </authorList>
    </citation>
    <scope>NUCLEOTIDE SEQUENCE [LARGE SCALE GENOMIC DNA]</scope>
    <source>
        <strain evidence="2 3">AM401</strain>
    </source>
</reference>
<keyword evidence="3" id="KW-1185">Reference proteome</keyword>
<dbReference type="AlphaFoldDB" id="A0A540X401"/>
<feature type="chain" id="PRO_5022002646" description="Lipoprotein" evidence="1">
    <location>
        <begin position="28"/>
        <end position="175"/>
    </location>
</feature>
<keyword evidence="1" id="KW-0732">Signal</keyword>